<evidence type="ECO:0000313" key="3">
    <source>
        <dbReference type="Proteomes" id="UP000026960"/>
    </source>
</evidence>
<dbReference type="Proteomes" id="UP000026960">
    <property type="component" value="Chromosome 3"/>
</dbReference>
<sequence>MRCPSCGRGPDLVLIRLRPSEDARMGDSAAADAPPAPPSRSCAAAAFLPSADGLDEADAGAAPAPPLEAADPDAEPPKSLSRFLGVSDLGFFLSDLDDDDDDAAAGDPAAGGAEVGVRGLLLPSVGLDDSDDLCRDEKNLPLNTISSPPAGEAFGRTGGGGGRASETASPQGERERERERERGRAW</sequence>
<dbReference type="PaxDb" id="65489-OBART03G31670.1"/>
<proteinExistence type="predicted"/>
<accession>A0A0D3FN64</accession>
<feature type="compositionally biased region" description="Low complexity" evidence="1">
    <location>
        <begin position="28"/>
        <end position="46"/>
    </location>
</feature>
<keyword evidence="3" id="KW-1185">Reference proteome</keyword>
<protein>
    <submittedName>
        <fullName evidence="2">Uncharacterized protein</fullName>
    </submittedName>
</protein>
<organism evidence="2">
    <name type="scientific">Oryza barthii</name>
    <dbReference type="NCBI Taxonomy" id="65489"/>
    <lineage>
        <taxon>Eukaryota</taxon>
        <taxon>Viridiplantae</taxon>
        <taxon>Streptophyta</taxon>
        <taxon>Embryophyta</taxon>
        <taxon>Tracheophyta</taxon>
        <taxon>Spermatophyta</taxon>
        <taxon>Magnoliopsida</taxon>
        <taxon>Liliopsida</taxon>
        <taxon>Poales</taxon>
        <taxon>Poaceae</taxon>
        <taxon>BOP clade</taxon>
        <taxon>Oryzoideae</taxon>
        <taxon>Oryzeae</taxon>
        <taxon>Oryzinae</taxon>
        <taxon>Oryza</taxon>
    </lineage>
</organism>
<dbReference type="Gramene" id="OBART03G31670.1">
    <property type="protein sequence ID" value="OBART03G31670.1"/>
    <property type="gene ID" value="OBART03G31670"/>
</dbReference>
<dbReference type="AlphaFoldDB" id="A0A0D3FN64"/>
<reference evidence="2" key="2">
    <citation type="submission" date="2015-03" db="UniProtKB">
        <authorList>
            <consortium name="EnsemblPlants"/>
        </authorList>
    </citation>
    <scope>IDENTIFICATION</scope>
</reference>
<feature type="compositionally biased region" description="Basic and acidic residues" evidence="1">
    <location>
        <begin position="172"/>
        <end position="186"/>
    </location>
</feature>
<feature type="region of interest" description="Disordered" evidence="1">
    <location>
        <begin position="19"/>
        <end position="81"/>
    </location>
</feature>
<dbReference type="HOGENOM" id="CLU_1456561_0_0_1"/>
<feature type="region of interest" description="Disordered" evidence="1">
    <location>
        <begin position="132"/>
        <end position="186"/>
    </location>
</feature>
<reference evidence="2" key="1">
    <citation type="journal article" date="2009" name="Rice">
        <title>De Novo Next Generation Sequencing of Plant Genomes.</title>
        <authorList>
            <person name="Rounsley S."/>
            <person name="Marri P.R."/>
            <person name="Yu Y."/>
            <person name="He R."/>
            <person name="Sisneros N."/>
            <person name="Goicoechea J.L."/>
            <person name="Lee S.J."/>
            <person name="Angelova A."/>
            <person name="Kudrna D."/>
            <person name="Luo M."/>
            <person name="Affourtit J."/>
            <person name="Desany B."/>
            <person name="Knight J."/>
            <person name="Niazi F."/>
            <person name="Egholm M."/>
            <person name="Wing R.A."/>
        </authorList>
    </citation>
    <scope>NUCLEOTIDE SEQUENCE [LARGE SCALE GENOMIC DNA]</scope>
    <source>
        <strain evidence="2">cv. IRGC 105608</strain>
    </source>
</reference>
<name>A0A0D3FN64_9ORYZ</name>
<dbReference type="EnsemblPlants" id="OBART03G31670.1">
    <property type="protein sequence ID" value="OBART03G31670.1"/>
    <property type="gene ID" value="OBART03G31670"/>
</dbReference>
<evidence type="ECO:0000256" key="1">
    <source>
        <dbReference type="SAM" id="MobiDB-lite"/>
    </source>
</evidence>
<evidence type="ECO:0000313" key="2">
    <source>
        <dbReference type="EnsemblPlants" id="OBART03G31670.1"/>
    </source>
</evidence>